<reference evidence="4 5" key="1">
    <citation type="submission" date="2019-11" db="EMBL/GenBank/DDBJ databases">
        <title>Whole-genome sequencing of Allorhizobium vitis.</title>
        <authorList>
            <person name="Gan H.M."/>
            <person name="Savka M.A."/>
        </authorList>
    </citation>
    <scope>NUCLEOTIDE SEQUENCE [LARGE SCALE GENOMIC DNA]</scope>
    <source>
        <strain evidence="3 5">RF2/1</strain>
        <strain evidence="2 4">T1/7</strain>
    </source>
</reference>
<evidence type="ECO:0000313" key="4">
    <source>
        <dbReference type="Proteomes" id="UP000179454"/>
    </source>
</evidence>
<dbReference type="Proteomes" id="UP000179454">
    <property type="component" value="Unassembled WGS sequence"/>
</dbReference>
<dbReference type="InterPro" id="IPR036390">
    <property type="entry name" value="WH_DNA-bd_sf"/>
</dbReference>
<dbReference type="InterPro" id="IPR000835">
    <property type="entry name" value="HTH_MarR-typ"/>
</dbReference>
<dbReference type="EMBL" id="MBFA02000015">
    <property type="protein sequence ID" value="MUP12169.1"/>
    <property type="molecule type" value="Genomic_DNA"/>
</dbReference>
<name>A0ABD6HBY0_AGRVI</name>
<dbReference type="EMBL" id="MBFE02000032">
    <property type="protein sequence ID" value="MUO45264.1"/>
    <property type="molecule type" value="Genomic_DNA"/>
</dbReference>
<evidence type="ECO:0000313" key="5">
    <source>
        <dbReference type="Proteomes" id="UP000179536"/>
    </source>
</evidence>
<organism evidence="3 5">
    <name type="scientific">Agrobacterium vitis</name>
    <name type="common">Rhizobium vitis</name>
    <dbReference type="NCBI Taxonomy" id="373"/>
    <lineage>
        <taxon>Bacteria</taxon>
        <taxon>Pseudomonadati</taxon>
        <taxon>Pseudomonadota</taxon>
        <taxon>Alphaproteobacteria</taxon>
        <taxon>Hyphomicrobiales</taxon>
        <taxon>Rhizobiaceae</taxon>
        <taxon>Rhizobium/Agrobacterium group</taxon>
        <taxon>Agrobacterium</taxon>
    </lineage>
</organism>
<evidence type="ECO:0000259" key="1">
    <source>
        <dbReference type="PROSITE" id="PS50995"/>
    </source>
</evidence>
<dbReference type="Proteomes" id="UP000179536">
    <property type="component" value="Unassembled WGS sequence"/>
</dbReference>
<dbReference type="SMART" id="SM00347">
    <property type="entry name" value="HTH_MARR"/>
    <property type="match status" value="1"/>
</dbReference>
<dbReference type="PANTHER" id="PTHR33164">
    <property type="entry name" value="TRANSCRIPTIONAL REGULATOR, MARR FAMILY"/>
    <property type="match status" value="1"/>
</dbReference>
<dbReference type="SUPFAM" id="SSF46785">
    <property type="entry name" value="Winged helix' DNA-binding domain"/>
    <property type="match status" value="1"/>
</dbReference>
<dbReference type="Pfam" id="PF12802">
    <property type="entry name" value="MarR_2"/>
    <property type="match status" value="1"/>
</dbReference>
<proteinExistence type="predicted"/>
<feature type="domain" description="HTH marR-type" evidence="1">
    <location>
        <begin position="31"/>
        <end position="172"/>
    </location>
</feature>
<evidence type="ECO:0000313" key="3">
    <source>
        <dbReference type="EMBL" id="MUP12169.1"/>
    </source>
</evidence>
<evidence type="ECO:0000313" key="2">
    <source>
        <dbReference type="EMBL" id="MUO45264.1"/>
    </source>
</evidence>
<dbReference type="InterPro" id="IPR039422">
    <property type="entry name" value="MarR/SlyA-like"/>
</dbReference>
<dbReference type="InterPro" id="IPR036388">
    <property type="entry name" value="WH-like_DNA-bd_sf"/>
</dbReference>
<dbReference type="Gene3D" id="1.10.10.10">
    <property type="entry name" value="Winged helix-like DNA-binding domain superfamily/Winged helix DNA-binding domain"/>
    <property type="match status" value="1"/>
</dbReference>
<accession>A0ABD6HBY0</accession>
<dbReference type="PROSITE" id="PS50995">
    <property type="entry name" value="HTH_MARR_2"/>
    <property type="match status" value="1"/>
</dbReference>
<gene>
    <name evidence="3" type="ORF">BBK91_020130</name>
    <name evidence="2" type="ORF">BBL17_026195</name>
</gene>
<keyword evidence="4" id="KW-1185">Reference proteome</keyword>
<dbReference type="AlphaFoldDB" id="A0ABD6HBY0"/>
<protein>
    <submittedName>
        <fullName evidence="3">MarR family transcriptional regulator</fullName>
    </submittedName>
</protein>
<dbReference type="GO" id="GO:0006355">
    <property type="term" value="P:regulation of DNA-templated transcription"/>
    <property type="evidence" value="ECO:0007669"/>
    <property type="project" value="UniProtKB-ARBA"/>
</dbReference>
<comment type="caution">
    <text evidence="3">The sequence shown here is derived from an EMBL/GenBank/DDBJ whole genome shotgun (WGS) entry which is preliminary data.</text>
</comment>
<sequence>MTQPQDRAEHATALGADLVGDQAPAGVENALDGISQTMARLRMMMGRRFMSRIALSRMSEGHGMELSHFDVVKVVSHASRGQEVTVGVIAEQMRIDPSRASRVVADLVRRGALRREASQADARRTIVTLTPVGEELLYHFEAVRREVIGQTVEDWSADDIIQFETLFDRFIRGLECRGTLLAKEAGDKI</sequence>
<dbReference type="RefSeq" id="WP_139192288.1">
    <property type="nucleotide sequence ID" value="NZ_MBFA02000015.1"/>
</dbReference>
<dbReference type="PANTHER" id="PTHR33164:SF57">
    <property type="entry name" value="MARR-FAMILY TRANSCRIPTIONAL REGULATOR"/>
    <property type="match status" value="1"/>
</dbReference>